<accession>A0AAF0D263</accession>
<evidence type="ECO:0000256" key="6">
    <source>
        <dbReference type="SAM" id="Phobius"/>
    </source>
</evidence>
<evidence type="ECO:0000256" key="3">
    <source>
        <dbReference type="ARBA" id="ARBA00022692"/>
    </source>
</evidence>
<organism evidence="8 9">
    <name type="scientific">Odinarchaeota yellowstonii (strain LCB_4)</name>
    <dbReference type="NCBI Taxonomy" id="1841599"/>
    <lineage>
        <taxon>Archaea</taxon>
        <taxon>Promethearchaeati</taxon>
        <taxon>Candidatus Odinarchaeota</taxon>
        <taxon>Candidatus Odinarchaeia</taxon>
        <taxon>Candidatus Odinarchaeales</taxon>
        <taxon>Candidatus Odinarchaeaceae</taxon>
        <taxon>Candidatus Odinarchaeum</taxon>
    </lineage>
</organism>
<protein>
    <submittedName>
        <fullName evidence="8">PDGLE domain-containing protein</fullName>
    </submittedName>
</protein>
<dbReference type="InterPro" id="IPR025937">
    <property type="entry name" value="PDGLE_dom"/>
</dbReference>
<evidence type="ECO:0000256" key="2">
    <source>
        <dbReference type="ARBA" id="ARBA00022475"/>
    </source>
</evidence>
<dbReference type="Pfam" id="PF13190">
    <property type="entry name" value="PDGLE"/>
    <property type="match status" value="1"/>
</dbReference>
<dbReference type="GO" id="GO:0005886">
    <property type="term" value="C:plasma membrane"/>
    <property type="evidence" value="ECO:0007669"/>
    <property type="project" value="UniProtKB-SubCell"/>
</dbReference>
<evidence type="ECO:0000313" key="8">
    <source>
        <dbReference type="EMBL" id="WEU40248.1"/>
    </source>
</evidence>
<feature type="transmembrane region" description="Helical" evidence="6">
    <location>
        <begin position="67"/>
        <end position="93"/>
    </location>
</feature>
<keyword evidence="3 6" id="KW-0812">Transmembrane</keyword>
<evidence type="ECO:0000313" key="9">
    <source>
        <dbReference type="Proteomes" id="UP000186851"/>
    </source>
</evidence>
<evidence type="ECO:0000256" key="4">
    <source>
        <dbReference type="ARBA" id="ARBA00022989"/>
    </source>
</evidence>
<proteinExistence type="predicted"/>
<name>A0AAF0D263_ODILC</name>
<feature type="domain" description="PDGLE" evidence="7">
    <location>
        <begin position="13"/>
        <end position="91"/>
    </location>
</feature>
<keyword evidence="4 6" id="KW-1133">Transmembrane helix</keyword>
<dbReference type="KEGG" id="oyw:OdinLCB4_007210"/>
<evidence type="ECO:0000256" key="1">
    <source>
        <dbReference type="ARBA" id="ARBA00004236"/>
    </source>
</evidence>
<sequence>MGLKLSFPRWAKISLAAIVILLAVFIPLASAFPDGLEKVAEELGVVEGEPIWNAPIPDYFINIGGDWAGTLIAGLIGVAITAALTIAVSILYVKFKKHS</sequence>
<dbReference type="EMBL" id="CP091871">
    <property type="protein sequence ID" value="WEU40248.1"/>
    <property type="molecule type" value="Genomic_DNA"/>
</dbReference>
<evidence type="ECO:0000259" key="7">
    <source>
        <dbReference type="Pfam" id="PF13190"/>
    </source>
</evidence>
<keyword evidence="5 6" id="KW-0472">Membrane</keyword>
<reference evidence="8" key="1">
    <citation type="journal article" date="2017" name="Nature">
        <title>Asgard archaea illuminate the origin of eukaryotic cellular complexity.</title>
        <authorList>
            <person name="Zaremba-Niedzwiedzka K."/>
            <person name="Caceres E.F."/>
            <person name="Saw J.H."/>
            <person name="Backstrom D."/>
            <person name="Juzokaite L."/>
            <person name="Vancaester E."/>
            <person name="Seitz K.W."/>
            <person name="Anantharaman K."/>
            <person name="Starnawski P."/>
            <person name="Kjeldsen K.U."/>
            <person name="Scott M.B."/>
            <person name="Nunoura T."/>
            <person name="Banfield J.F."/>
            <person name="Schramm A."/>
            <person name="Baker B.J."/>
            <person name="Spang A."/>
            <person name="Ettema T.J.G."/>
        </authorList>
    </citation>
    <scope>NUCLEOTIDE SEQUENCE</scope>
    <source>
        <strain evidence="8">LCB_4</strain>
    </source>
</reference>
<evidence type="ECO:0000256" key="5">
    <source>
        <dbReference type="ARBA" id="ARBA00023136"/>
    </source>
</evidence>
<reference evidence="8" key="2">
    <citation type="journal article" date="2022" name="Nat. Microbiol.">
        <title>A closed Candidatus Odinarchaeum chromosome exposes Asgard archaeal viruses.</title>
        <authorList>
            <person name="Tamarit D."/>
            <person name="Caceres E.F."/>
            <person name="Krupovic M."/>
            <person name="Nijland R."/>
            <person name="Eme L."/>
            <person name="Robinson N.P."/>
            <person name="Ettema T.J.G."/>
        </authorList>
    </citation>
    <scope>NUCLEOTIDE SEQUENCE</scope>
    <source>
        <strain evidence="8">LCB_4</strain>
    </source>
</reference>
<comment type="subcellular location">
    <subcellularLocation>
        <location evidence="1">Cell membrane</location>
    </subcellularLocation>
</comment>
<gene>
    <name evidence="8" type="ORF">OdinLCB4_007210</name>
</gene>
<dbReference type="Proteomes" id="UP000186851">
    <property type="component" value="Chromosome"/>
</dbReference>
<dbReference type="AlphaFoldDB" id="A0AAF0D263"/>
<keyword evidence="2" id="KW-1003">Cell membrane</keyword>